<sequence>MSIQFYKYQGTGNDFVIIDNRSLFFDKTNFKNIAKLCDRRFGIGADGLILLENHPTQDFRMVYFNADGNESSMCGNGGRCIVAFANFLGVIKNETTFEAIDGLHKAEIASGIVKLQMQSVDDIQTFESHLFLNTGSPHHVELVENLKGLNVKENGANIRYGSFYDAAGSNVNFVKQLSDSKFKVRTYERGVEDETLSCGTGVTAVAIAMHKSGKTNAEHITVETEGGDLSISFTVENDKYSDIWLVGPAKQVFKGEIEW</sequence>
<feature type="binding site" evidence="8">
    <location>
        <begin position="75"/>
        <end position="76"/>
    </location>
    <ligand>
        <name>substrate</name>
    </ligand>
</feature>
<keyword evidence="8" id="KW-0963">Cytoplasm</keyword>
<dbReference type="EC" id="5.1.1.7" evidence="3 8"/>
<feature type="active site" description="Proton donor" evidence="8">
    <location>
        <position position="74"/>
    </location>
</feature>
<comment type="caution">
    <text evidence="10">The sequence shown here is derived from an EMBL/GenBank/DDBJ whole genome shotgun (WGS) entry which is preliminary data.</text>
</comment>
<accession>A0ABW3NB18</accession>
<dbReference type="EMBL" id="JBHTJL010000012">
    <property type="protein sequence ID" value="MFD1063665.1"/>
    <property type="molecule type" value="Genomic_DNA"/>
</dbReference>
<feature type="site" description="Could be important to modulate the pK values of the two catalytic cysteine residues" evidence="8">
    <location>
        <position position="188"/>
    </location>
</feature>
<comment type="pathway">
    <text evidence="1 8">Amino-acid biosynthesis; L-lysine biosynthesis via DAP pathway; DL-2,6-diaminopimelate from LL-2,6-diaminopimelate: step 1/1.</text>
</comment>
<dbReference type="SUPFAM" id="SSF54506">
    <property type="entry name" value="Diaminopimelate epimerase-like"/>
    <property type="match status" value="2"/>
</dbReference>
<evidence type="ECO:0000313" key="11">
    <source>
        <dbReference type="Proteomes" id="UP001597013"/>
    </source>
</evidence>
<dbReference type="InterPro" id="IPR018510">
    <property type="entry name" value="DAP_epimerase_AS"/>
</dbReference>
<dbReference type="HAMAP" id="MF_00197">
    <property type="entry name" value="DAP_epimerase"/>
    <property type="match status" value="1"/>
</dbReference>
<dbReference type="PANTHER" id="PTHR31689">
    <property type="entry name" value="DIAMINOPIMELATE EPIMERASE, CHLOROPLASTIC"/>
    <property type="match status" value="1"/>
</dbReference>
<comment type="function">
    <text evidence="8">Catalyzes the stereoinversion of LL-2,6-diaminopimelate (L,L-DAP) to meso-diaminopimelate (meso-DAP), a precursor of L-lysine and an essential component of the bacterial peptidoglycan.</text>
</comment>
<dbReference type="GO" id="GO:0008837">
    <property type="term" value="F:diaminopimelate epimerase activity"/>
    <property type="evidence" value="ECO:0007669"/>
    <property type="project" value="UniProtKB-EC"/>
</dbReference>
<keyword evidence="11" id="KW-1185">Reference proteome</keyword>
<feature type="binding site" evidence="8">
    <location>
        <begin position="188"/>
        <end position="189"/>
    </location>
    <ligand>
        <name>substrate</name>
    </ligand>
</feature>
<reference evidence="11" key="1">
    <citation type="journal article" date="2019" name="Int. J. Syst. Evol. Microbiol.">
        <title>The Global Catalogue of Microorganisms (GCM) 10K type strain sequencing project: providing services to taxonomists for standard genome sequencing and annotation.</title>
        <authorList>
            <consortium name="The Broad Institute Genomics Platform"/>
            <consortium name="The Broad Institute Genome Sequencing Center for Infectious Disease"/>
            <person name="Wu L."/>
            <person name="Ma J."/>
        </authorList>
    </citation>
    <scope>NUCLEOTIDE SEQUENCE [LARGE SCALE GENOMIC DNA]</scope>
    <source>
        <strain evidence="11">CCUG 62215</strain>
    </source>
</reference>
<protein>
    <recommendedName>
        <fullName evidence="3 8">Diaminopimelate epimerase</fullName>
        <shortName evidence="8">DAP epimerase</shortName>
        <ecNumber evidence="3 8">5.1.1.7</ecNumber>
    </recommendedName>
    <alternativeName>
        <fullName evidence="8">PLP-independent amino acid racemase</fullName>
    </alternativeName>
</protein>
<feature type="active site" description="Proton acceptor" evidence="8">
    <location>
        <position position="198"/>
    </location>
</feature>
<evidence type="ECO:0000256" key="4">
    <source>
        <dbReference type="ARBA" id="ARBA00022605"/>
    </source>
</evidence>
<dbReference type="RefSeq" id="WP_386130946.1">
    <property type="nucleotide sequence ID" value="NZ_JBHTJL010000012.1"/>
</dbReference>
<comment type="similarity">
    <text evidence="2 8">Belongs to the diaminopimelate epimerase family.</text>
</comment>
<evidence type="ECO:0000313" key="10">
    <source>
        <dbReference type="EMBL" id="MFD1063665.1"/>
    </source>
</evidence>
<dbReference type="NCBIfam" id="TIGR00652">
    <property type="entry name" value="DapF"/>
    <property type="match status" value="1"/>
</dbReference>
<keyword evidence="5 8" id="KW-0457">Lysine biosynthesis</keyword>
<evidence type="ECO:0000256" key="6">
    <source>
        <dbReference type="ARBA" id="ARBA00023235"/>
    </source>
</evidence>
<feature type="site" description="Could be important to modulate the pK values of the two catalytic cysteine residues" evidence="8">
    <location>
        <position position="138"/>
    </location>
</feature>
<feature type="binding site" evidence="8">
    <location>
        <position position="170"/>
    </location>
    <ligand>
        <name>substrate</name>
    </ligand>
</feature>
<organism evidence="10 11">
    <name type="scientific">Winogradskyella litorisediminis</name>
    <dbReference type="NCBI Taxonomy" id="1156618"/>
    <lineage>
        <taxon>Bacteria</taxon>
        <taxon>Pseudomonadati</taxon>
        <taxon>Bacteroidota</taxon>
        <taxon>Flavobacteriia</taxon>
        <taxon>Flavobacteriales</taxon>
        <taxon>Flavobacteriaceae</taxon>
        <taxon>Winogradskyella</taxon>
    </lineage>
</organism>
<dbReference type="PROSITE" id="PS01326">
    <property type="entry name" value="DAP_EPIMERASE"/>
    <property type="match status" value="1"/>
</dbReference>
<evidence type="ECO:0000256" key="1">
    <source>
        <dbReference type="ARBA" id="ARBA00005196"/>
    </source>
</evidence>
<dbReference type="PANTHER" id="PTHR31689:SF0">
    <property type="entry name" value="DIAMINOPIMELATE EPIMERASE"/>
    <property type="match status" value="1"/>
</dbReference>
<dbReference type="Proteomes" id="UP001597013">
    <property type="component" value="Unassembled WGS sequence"/>
</dbReference>
<evidence type="ECO:0000256" key="2">
    <source>
        <dbReference type="ARBA" id="ARBA00010219"/>
    </source>
</evidence>
<evidence type="ECO:0000256" key="8">
    <source>
        <dbReference type="HAMAP-Rule" id="MF_00197"/>
    </source>
</evidence>
<feature type="binding site" evidence="8">
    <location>
        <position position="65"/>
    </location>
    <ligand>
        <name>substrate</name>
    </ligand>
</feature>
<feature type="binding site" evidence="8">
    <location>
        <begin position="199"/>
        <end position="200"/>
    </location>
    <ligand>
        <name>substrate</name>
    </ligand>
</feature>
<dbReference type="InterPro" id="IPR001653">
    <property type="entry name" value="DAP_epimerase_DapF"/>
</dbReference>
<proteinExistence type="inferred from homology"/>
<evidence type="ECO:0000256" key="9">
    <source>
        <dbReference type="PROSITE-ProRule" id="PRU10125"/>
    </source>
</evidence>
<comment type="subunit">
    <text evidence="8">Homodimer.</text>
</comment>
<gene>
    <name evidence="8 10" type="primary">dapF</name>
    <name evidence="10" type="ORF">ACFQ1Q_10450</name>
</gene>
<comment type="subcellular location">
    <subcellularLocation>
        <location evidence="8">Cytoplasm</location>
    </subcellularLocation>
</comment>
<keyword evidence="4 8" id="KW-0028">Amino-acid biosynthesis</keyword>
<dbReference type="Gene3D" id="3.10.310.10">
    <property type="entry name" value="Diaminopimelate Epimerase, Chain A, domain 1"/>
    <property type="match status" value="2"/>
</dbReference>
<evidence type="ECO:0000256" key="3">
    <source>
        <dbReference type="ARBA" id="ARBA00013080"/>
    </source>
</evidence>
<keyword evidence="6 8" id="KW-0413">Isomerase</keyword>
<dbReference type="Pfam" id="PF01678">
    <property type="entry name" value="DAP_epimerase"/>
    <property type="match status" value="2"/>
</dbReference>
<feature type="active site" evidence="9">
    <location>
        <position position="74"/>
    </location>
</feature>
<feature type="binding site" evidence="8">
    <location>
        <position position="13"/>
    </location>
    <ligand>
        <name>substrate</name>
    </ligand>
</feature>
<evidence type="ECO:0000256" key="7">
    <source>
        <dbReference type="ARBA" id="ARBA00051712"/>
    </source>
</evidence>
<comment type="caution">
    <text evidence="8">Lacks conserved residue(s) required for the propagation of feature annotation.</text>
</comment>
<comment type="catalytic activity">
    <reaction evidence="7 8">
        <text>(2S,6S)-2,6-diaminopimelate = meso-2,6-diaminopimelate</text>
        <dbReference type="Rhea" id="RHEA:15393"/>
        <dbReference type="ChEBI" id="CHEBI:57609"/>
        <dbReference type="ChEBI" id="CHEBI:57791"/>
        <dbReference type="EC" id="5.1.1.7"/>
    </reaction>
</comment>
<evidence type="ECO:0000256" key="5">
    <source>
        <dbReference type="ARBA" id="ARBA00023154"/>
    </source>
</evidence>
<name>A0ABW3NB18_9FLAO</name>